<evidence type="ECO:0000256" key="2">
    <source>
        <dbReference type="ARBA" id="ARBA00022525"/>
    </source>
</evidence>
<sequence length="186" mass="20307">MAIAHLATATIASVILISTSLTGVLVVSQEISKTHECQTKIIHYVVTQIDAEGRSCTAEIEIGVCHGYCLTGERGDWEFPYKSHYHRLCVPSKLEQKTVELQCDDDKTPKTLSYKYHEPSECSCQLCNSSNTLCEGMVKKDFPTNSAPQMNFLYGQALRGSCGAGTLLGETRLPGQTLRGTGYPGP</sequence>
<comment type="subcellular location">
    <subcellularLocation>
        <location evidence="1">Secreted</location>
    </subcellularLocation>
</comment>
<dbReference type="Pfam" id="PF03045">
    <property type="entry name" value="DAN"/>
    <property type="match status" value="1"/>
</dbReference>
<feature type="chain" id="PRO_5045631411" evidence="5">
    <location>
        <begin position="23"/>
        <end position="186"/>
    </location>
</feature>
<evidence type="ECO:0000313" key="7">
    <source>
        <dbReference type="Proteomes" id="UP000829291"/>
    </source>
</evidence>
<dbReference type="InterPro" id="IPR001545">
    <property type="entry name" value="Gonadotropin_bsu"/>
</dbReference>
<dbReference type="GeneID" id="107222241"/>
<dbReference type="InterPro" id="IPR004133">
    <property type="entry name" value="DAN_dom"/>
</dbReference>
<dbReference type="Gene3D" id="2.10.90.10">
    <property type="entry name" value="Cystine-knot cytokines"/>
    <property type="match status" value="1"/>
</dbReference>
<feature type="signal peptide" evidence="5">
    <location>
        <begin position="1"/>
        <end position="22"/>
    </location>
</feature>
<reference evidence="8" key="1">
    <citation type="submission" date="2025-08" db="UniProtKB">
        <authorList>
            <consortium name="RefSeq"/>
        </authorList>
    </citation>
    <scope>IDENTIFICATION</scope>
    <source>
        <tissue evidence="8">Thorax and Abdomen</tissue>
    </source>
</reference>
<gene>
    <name evidence="8" type="primary">LOC107222241</name>
</gene>
<organism evidence="7 8">
    <name type="scientific">Neodiprion lecontei</name>
    <name type="common">Redheaded pine sawfly</name>
    <dbReference type="NCBI Taxonomy" id="441921"/>
    <lineage>
        <taxon>Eukaryota</taxon>
        <taxon>Metazoa</taxon>
        <taxon>Ecdysozoa</taxon>
        <taxon>Arthropoda</taxon>
        <taxon>Hexapoda</taxon>
        <taxon>Insecta</taxon>
        <taxon>Pterygota</taxon>
        <taxon>Neoptera</taxon>
        <taxon>Endopterygota</taxon>
        <taxon>Hymenoptera</taxon>
        <taxon>Tenthredinoidea</taxon>
        <taxon>Diprionidae</taxon>
        <taxon>Diprioninae</taxon>
        <taxon>Neodiprion</taxon>
    </lineage>
</organism>
<evidence type="ECO:0000256" key="5">
    <source>
        <dbReference type="SAM" id="SignalP"/>
    </source>
</evidence>
<dbReference type="CDD" id="cd00069">
    <property type="entry name" value="GHB_like"/>
    <property type="match status" value="1"/>
</dbReference>
<keyword evidence="2" id="KW-0964">Secreted</keyword>
<proteinExistence type="predicted"/>
<dbReference type="PANTHER" id="PTHR11515">
    <property type="entry name" value="GLYCOPROTEIN HORMONE BETA CHAIN"/>
    <property type="match status" value="1"/>
</dbReference>
<accession>A0ABM3FQG5</accession>
<keyword evidence="7" id="KW-1185">Reference proteome</keyword>
<dbReference type="InterPro" id="IPR029034">
    <property type="entry name" value="Cystine-knot_cytokine"/>
</dbReference>
<dbReference type="Proteomes" id="UP000829291">
    <property type="component" value="Chromosome 3"/>
</dbReference>
<evidence type="ECO:0000259" key="6">
    <source>
        <dbReference type="Pfam" id="PF03045"/>
    </source>
</evidence>
<name>A0ABM3FQG5_NEOLC</name>
<evidence type="ECO:0000256" key="3">
    <source>
        <dbReference type="ARBA" id="ARBA00022729"/>
    </source>
</evidence>
<evidence type="ECO:0000256" key="4">
    <source>
        <dbReference type="ARBA" id="ARBA00023157"/>
    </source>
</evidence>
<protein>
    <submittedName>
        <fullName evidence="8">Uncharacterized protein LOC107222241</fullName>
    </submittedName>
</protein>
<dbReference type="SUPFAM" id="SSF57501">
    <property type="entry name" value="Cystine-knot cytokines"/>
    <property type="match status" value="1"/>
</dbReference>
<dbReference type="PANTHER" id="PTHR11515:SF13">
    <property type="entry name" value="GLYCOPROTEIN HORMONE BETA 5, ISOFORM A"/>
    <property type="match status" value="1"/>
</dbReference>
<evidence type="ECO:0000256" key="1">
    <source>
        <dbReference type="ARBA" id="ARBA00004613"/>
    </source>
</evidence>
<dbReference type="RefSeq" id="XP_046590270.1">
    <property type="nucleotide sequence ID" value="XM_046734314.1"/>
</dbReference>
<feature type="domain" description="DAN" evidence="6">
    <location>
        <begin position="24"/>
        <end position="125"/>
    </location>
</feature>
<keyword evidence="3 5" id="KW-0732">Signal</keyword>
<keyword evidence="4" id="KW-1015">Disulfide bond</keyword>
<evidence type="ECO:0000313" key="8">
    <source>
        <dbReference type="RefSeq" id="XP_046590270.1"/>
    </source>
</evidence>